<reference evidence="1 2" key="1">
    <citation type="submission" date="2018-07" db="EMBL/GenBank/DDBJ databases">
        <title>Bacillus sp. YLB-04 draft genome sequence.</title>
        <authorList>
            <person name="Yu L."/>
            <person name="Tang X."/>
        </authorList>
    </citation>
    <scope>NUCLEOTIDE SEQUENCE [LARGE SCALE GENOMIC DNA]</scope>
    <source>
        <strain evidence="1 2">YLB-04</strain>
    </source>
</reference>
<accession>A0A3D8GV44</accession>
<dbReference type="AlphaFoldDB" id="A0A3D8GV44"/>
<dbReference type="EMBL" id="QNQT01000001">
    <property type="protein sequence ID" value="RDU38031.1"/>
    <property type="molecule type" value="Genomic_DNA"/>
</dbReference>
<dbReference type="Proteomes" id="UP000257144">
    <property type="component" value="Unassembled WGS sequence"/>
</dbReference>
<evidence type="ECO:0000313" key="1">
    <source>
        <dbReference type="EMBL" id="RDU38031.1"/>
    </source>
</evidence>
<organism evidence="1 2">
    <name type="scientific">Neobacillus piezotolerans</name>
    <dbReference type="NCBI Taxonomy" id="2259171"/>
    <lineage>
        <taxon>Bacteria</taxon>
        <taxon>Bacillati</taxon>
        <taxon>Bacillota</taxon>
        <taxon>Bacilli</taxon>
        <taxon>Bacillales</taxon>
        <taxon>Bacillaceae</taxon>
        <taxon>Neobacillus</taxon>
    </lineage>
</organism>
<name>A0A3D8GV44_9BACI</name>
<sequence>MISKVVSGLMGILFYRAQVFYFSEEERREFEKMYLIAATENTEVNYTSKYPKHRFIQYIAATKPVILHGSNNSEISEFEARRQTLYNGQIVNAVFGTKDGIWPLFYAVLDKKKVKGGIRNACLKVEGGSPHYFFSLNKETLDAGPWTTGMIYFLPGETFKRAGNGLVSFDEWVSETPVKPIAKVLVEPYDFLFLNSVSCHKDTESIVKSWLLYRLRTKGKNRKIRS</sequence>
<dbReference type="OrthoDB" id="3518779at2"/>
<protein>
    <submittedName>
        <fullName evidence="1">Uncharacterized protein</fullName>
    </submittedName>
</protein>
<comment type="caution">
    <text evidence="1">The sequence shown here is derived from an EMBL/GenBank/DDBJ whole genome shotgun (WGS) entry which is preliminary data.</text>
</comment>
<proteinExistence type="predicted"/>
<gene>
    <name evidence="1" type="ORF">DRW41_00175</name>
</gene>
<evidence type="ECO:0000313" key="2">
    <source>
        <dbReference type="Proteomes" id="UP000257144"/>
    </source>
</evidence>
<keyword evidence="2" id="KW-1185">Reference proteome</keyword>
<dbReference type="RefSeq" id="WP_115449942.1">
    <property type="nucleotide sequence ID" value="NZ_QNQT01000001.1"/>
</dbReference>